<dbReference type="Proteomes" id="UP000299290">
    <property type="component" value="Unassembled WGS sequence"/>
</dbReference>
<keyword evidence="3" id="KW-1185">Reference proteome</keyword>
<organism evidence="2 3">
    <name type="scientific">Streptomyces antimycoticus</name>
    <dbReference type="NCBI Taxonomy" id="68175"/>
    <lineage>
        <taxon>Bacteria</taxon>
        <taxon>Bacillati</taxon>
        <taxon>Actinomycetota</taxon>
        <taxon>Actinomycetes</taxon>
        <taxon>Kitasatosporales</taxon>
        <taxon>Streptomycetaceae</taxon>
        <taxon>Streptomyces</taxon>
        <taxon>Streptomyces violaceusniger group</taxon>
    </lineage>
</organism>
<gene>
    <name evidence="2" type="ORF">SANT12839_099400</name>
</gene>
<feature type="compositionally biased region" description="Gly residues" evidence="1">
    <location>
        <begin position="98"/>
        <end position="111"/>
    </location>
</feature>
<feature type="compositionally biased region" description="Gly residues" evidence="1">
    <location>
        <begin position="186"/>
        <end position="195"/>
    </location>
</feature>
<protein>
    <submittedName>
        <fullName evidence="2">Uncharacterized protein</fullName>
    </submittedName>
</protein>
<evidence type="ECO:0000313" key="3">
    <source>
        <dbReference type="Proteomes" id="UP000299290"/>
    </source>
</evidence>
<feature type="region of interest" description="Disordered" evidence="1">
    <location>
        <begin position="176"/>
        <end position="195"/>
    </location>
</feature>
<feature type="compositionally biased region" description="Low complexity" evidence="1">
    <location>
        <begin position="1"/>
        <end position="15"/>
    </location>
</feature>
<proteinExistence type="predicted"/>
<comment type="caution">
    <text evidence="2">The sequence shown here is derived from an EMBL/GenBank/DDBJ whole genome shotgun (WGS) entry which is preliminary data.</text>
</comment>
<feature type="compositionally biased region" description="Basic and acidic residues" evidence="1">
    <location>
        <begin position="176"/>
        <end position="185"/>
    </location>
</feature>
<name>A0A4D4KRI3_9ACTN</name>
<sequence>MRASAAARSAWSEARLTAGPGRRGPWRLGRLSVDLAEQVAVAVEEGAVDARATGDGRDADLQAVLRGLGQGSEGAQLQEAHSAAGGEAVGAQDSQPGDGQGSDPGGGGFPGGLTAAGKAAREQGRFTQSGQRVMGEAGFAGGARAGVQGDPAGRRVVGSQGGVGVDRVVMAVDDHGDGRRWRGEGHGGGVVRRGG</sequence>
<evidence type="ECO:0000256" key="1">
    <source>
        <dbReference type="SAM" id="MobiDB-lite"/>
    </source>
</evidence>
<feature type="region of interest" description="Disordered" evidence="1">
    <location>
        <begin position="1"/>
        <end position="26"/>
    </location>
</feature>
<evidence type="ECO:0000313" key="2">
    <source>
        <dbReference type="EMBL" id="GDY49058.1"/>
    </source>
</evidence>
<reference evidence="2 3" key="1">
    <citation type="journal article" date="2020" name="Int. J. Syst. Evol. Microbiol.">
        <title>Reclassification of Streptomyces castelarensis and Streptomyces sporoclivatus as later heterotypic synonyms of Streptomyces antimycoticus.</title>
        <authorList>
            <person name="Komaki H."/>
            <person name="Tamura T."/>
        </authorList>
    </citation>
    <scope>NUCLEOTIDE SEQUENCE [LARGE SCALE GENOMIC DNA]</scope>
    <source>
        <strain evidence="2 3">NBRC 12839</strain>
    </source>
</reference>
<accession>A0A4D4KRI3</accession>
<feature type="region of interest" description="Disordered" evidence="1">
    <location>
        <begin position="73"/>
        <end position="130"/>
    </location>
</feature>
<dbReference type="EMBL" id="BJHV01000001">
    <property type="protein sequence ID" value="GDY49058.1"/>
    <property type="molecule type" value="Genomic_DNA"/>
</dbReference>
<dbReference type="AlphaFoldDB" id="A0A4D4KRI3"/>